<protein>
    <submittedName>
        <fullName evidence="2">(wild Malaysian banana) hypothetical protein</fullName>
    </submittedName>
</protein>
<feature type="compositionally biased region" description="Polar residues" evidence="1">
    <location>
        <begin position="313"/>
        <end position="343"/>
    </location>
</feature>
<dbReference type="Gramene" id="Ma08_t22820.2">
    <property type="protein sequence ID" value="Ma08_p22820.2"/>
    <property type="gene ID" value="Ma08_g22820"/>
</dbReference>
<dbReference type="GO" id="GO:0006355">
    <property type="term" value="P:regulation of DNA-templated transcription"/>
    <property type="evidence" value="ECO:0007669"/>
    <property type="project" value="InterPro"/>
</dbReference>
<feature type="compositionally biased region" description="Basic and acidic residues" evidence="1">
    <location>
        <begin position="10"/>
        <end position="24"/>
    </location>
</feature>
<reference evidence="3" key="2">
    <citation type="submission" date="2021-05" db="UniProtKB">
        <authorList>
            <consortium name="EnsemblPlants"/>
        </authorList>
    </citation>
    <scope>IDENTIFICATION</scope>
    <source>
        <strain evidence="3">subsp. malaccensis</strain>
    </source>
</reference>
<dbReference type="OrthoDB" id="731926at2759"/>
<evidence type="ECO:0000313" key="3">
    <source>
        <dbReference type="EnsemblPlants" id="Ma08_p22820.2"/>
    </source>
</evidence>
<feature type="region of interest" description="Disordered" evidence="1">
    <location>
        <begin position="574"/>
        <end position="611"/>
    </location>
</feature>
<proteinExistence type="predicted"/>
<dbReference type="EnsemblPlants" id="Ma08_t22820.2">
    <property type="protein sequence ID" value="Ma08_p22820.2"/>
    <property type="gene ID" value="Ma08_g22820"/>
</dbReference>
<evidence type="ECO:0000256" key="1">
    <source>
        <dbReference type="SAM" id="MobiDB-lite"/>
    </source>
</evidence>
<keyword evidence="4" id="KW-1185">Reference proteome</keyword>
<feature type="region of interest" description="Disordered" evidence="1">
    <location>
        <begin position="310"/>
        <end position="345"/>
    </location>
</feature>
<evidence type="ECO:0000313" key="4">
    <source>
        <dbReference type="Proteomes" id="UP000012960"/>
    </source>
</evidence>
<evidence type="ECO:0000313" key="2">
    <source>
        <dbReference type="EMBL" id="CAG1832440.1"/>
    </source>
</evidence>
<feature type="compositionally biased region" description="Basic and acidic residues" evidence="1">
    <location>
        <begin position="574"/>
        <end position="587"/>
    </location>
</feature>
<dbReference type="EMBL" id="HG996472">
    <property type="protein sequence ID" value="CAG1832440.1"/>
    <property type="molecule type" value="Genomic_DNA"/>
</dbReference>
<sequence>MLDSSGEQEQVDHEFSGEVSNNEDHPLCLTDVQENTLFAFKDDRMKGKNEGLAGDVTSRPISGSENDFTCHYMENKSISGRDEAISTSNLDLDVLPDFPTLYASYSRGQIDASDQDSLQTELINDFTDSSNLNAVRDCTMEFLPSDAISNEDSFMVHKSYSFSTRSTVQLDTKPKISANERDDKASDSLLDCDWDSIEDFDLDAVFSRSDSIDHFFGDDMMDVSDGLFSPSDPLISGITEFVPVPDAALCKEELSDKEFSSLRLDEGCDAKGNVSQRSQVDEHESLLTYWEKEEEKSKKIMSQELTGPWSYDIKNQQSPSHQFHDSSCVTPQSYQSSDSSLQRKASDEESVVCVGTCNDIISSDSGYPSYPFPAIEGGSDVCAEHSKKEYFSSCQFCHLDPWRHSSSAFGYRHAQRNQKKPISSGDRGKADPSVHPNPVQKIPAISITPQERNGKPKQMQITQSRFEVQHKRKQYDDLKSGSDSSICQTSPGNSHSQIMTSIVGSKEICNDLTVMEKNMLVDAPRISIVNDDNSIAETIYCQLQAALSMLDNRLKFCIRDSIFRLAKSATERHNITDRNGTNKDNVERNAAANGEADNKCRSRNLSASETGTNPVDRIVAQLLFHRPSKLSS</sequence>
<feature type="region of interest" description="Disordered" evidence="1">
    <location>
        <begin position="410"/>
        <end position="495"/>
    </location>
</feature>
<reference evidence="2" key="1">
    <citation type="submission" date="2021-03" db="EMBL/GenBank/DDBJ databases">
        <authorList>
            <consortium name="Genoscope - CEA"/>
            <person name="William W."/>
        </authorList>
    </citation>
    <scope>NUCLEOTIDE SEQUENCE</scope>
    <source>
        <strain evidence="2">Doubled-haploid Pahang</strain>
    </source>
</reference>
<organism evidence="3 4">
    <name type="scientific">Musa acuminata subsp. malaccensis</name>
    <name type="common">Wild banana</name>
    <name type="synonym">Musa malaccensis</name>
    <dbReference type="NCBI Taxonomy" id="214687"/>
    <lineage>
        <taxon>Eukaryota</taxon>
        <taxon>Viridiplantae</taxon>
        <taxon>Streptophyta</taxon>
        <taxon>Embryophyta</taxon>
        <taxon>Tracheophyta</taxon>
        <taxon>Spermatophyta</taxon>
        <taxon>Magnoliopsida</taxon>
        <taxon>Liliopsida</taxon>
        <taxon>Zingiberales</taxon>
        <taxon>Musaceae</taxon>
        <taxon>Musa</taxon>
    </lineage>
</organism>
<dbReference type="PANTHER" id="PTHR33334">
    <property type="entry name" value="PROTEIN LNK1"/>
    <property type="match status" value="1"/>
</dbReference>
<accession>A0A804K9P5</accession>
<feature type="compositionally biased region" description="Polar residues" evidence="1">
    <location>
        <begin position="481"/>
        <end position="495"/>
    </location>
</feature>
<dbReference type="InterPro" id="IPR039928">
    <property type="entry name" value="LNK"/>
</dbReference>
<gene>
    <name evidence="2" type="ORF">GSMUA_83600.1</name>
</gene>
<feature type="region of interest" description="Disordered" evidence="1">
    <location>
        <begin position="1"/>
        <end position="24"/>
    </location>
</feature>
<dbReference type="PANTHER" id="PTHR33334:SF5">
    <property type="entry name" value="PROTEIN LNK2"/>
    <property type="match status" value="1"/>
</dbReference>
<dbReference type="AlphaFoldDB" id="A0A804K9P5"/>
<name>A0A804K9P5_MUSAM</name>
<dbReference type="Proteomes" id="UP000012960">
    <property type="component" value="Unplaced"/>
</dbReference>
<dbReference type="GO" id="GO:0007623">
    <property type="term" value="P:circadian rhythm"/>
    <property type="evidence" value="ECO:0007669"/>
    <property type="project" value="InterPro"/>
</dbReference>
<dbReference type="InParanoid" id="A0A804K9P5"/>